<sequence length="376" mass="40167">MREISLFTPFSSRGTTFANRIVVSPMCQYRAVEGQVGAWHLAHHARFALGGVGGALIEATAVERDGRISEGCLGLWHDGQIAGFRQLAGLYRDQGIPLGVQIGHAGRKASSASPWDGAGPLAEAVPPRGWTAIAPSALAHADGWPIPVALDEAGIARIVAAFAASARRAVEAGLDFVELHGAHGYLLHEFLSPLANHRTDRYGGAFDNRARLALEAALAVRQAVPEAMPVWYRASCVDESAGGVTLDETVELARRLKNIGIDLLDCSSGGIRGPVARSIRAEAPGHQVPYAERIRREAGMATMAVGLITEPEQANRIISDGSADFVAIGRELLADPNFVYRAARALGHPFPHEVLPRNFAFFLARRNMLSADAVTK</sequence>
<dbReference type="EMBL" id="LR699554">
    <property type="protein sequence ID" value="VVD34613.1"/>
    <property type="molecule type" value="Genomic_DNA"/>
</dbReference>
<protein>
    <submittedName>
        <fullName evidence="7">NADPH dehydrogenase</fullName>
        <ecNumber evidence="7">1.6.99.1</ecNumber>
    </submittedName>
</protein>
<dbReference type="GO" id="GO:0050661">
    <property type="term" value="F:NADP binding"/>
    <property type="evidence" value="ECO:0007669"/>
    <property type="project" value="InterPro"/>
</dbReference>
<evidence type="ECO:0000313" key="7">
    <source>
        <dbReference type="EMBL" id="VVD34613.1"/>
    </source>
</evidence>
<proteinExistence type="predicted"/>
<comment type="cofactor">
    <cofactor evidence="1">
        <name>FMN</name>
        <dbReference type="ChEBI" id="CHEBI:58210"/>
    </cofactor>
</comment>
<evidence type="ECO:0000256" key="3">
    <source>
        <dbReference type="ARBA" id="ARBA00022643"/>
    </source>
</evidence>
<dbReference type="Pfam" id="PF00724">
    <property type="entry name" value="Oxidored_FMN"/>
    <property type="match status" value="1"/>
</dbReference>
<evidence type="ECO:0000256" key="5">
    <source>
        <dbReference type="ARBA" id="ARBA00023002"/>
    </source>
</evidence>
<dbReference type="RefSeq" id="WP_007178593.1">
    <property type="nucleotide sequence ID" value="NZ_LR699554.1"/>
</dbReference>
<dbReference type="PANTHER" id="PTHR43303:SF4">
    <property type="entry name" value="NADPH DEHYDROGENASE C23G7.10C-RELATED"/>
    <property type="match status" value="1"/>
</dbReference>
<evidence type="ECO:0000256" key="2">
    <source>
        <dbReference type="ARBA" id="ARBA00022630"/>
    </source>
</evidence>
<dbReference type="InterPro" id="IPR013785">
    <property type="entry name" value="Aldolase_TIM"/>
</dbReference>
<evidence type="ECO:0000256" key="1">
    <source>
        <dbReference type="ARBA" id="ARBA00001917"/>
    </source>
</evidence>
<keyword evidence="2" id="KW-0285">Flavoprotein</keyword>
<name>A0A5Q4ZNZ7_9BURK</name>
<keyword evidence="4" id="KW-0521">NADP</keyword>
<reference evidence="7 8" key="1">
    <citation type="submission" date="2019-08" db="EMBL/GenBank/DDBJ databases">
        <authorList>
            <person name="Herpell B J."/>
        </authorList>
    </citation>
    <scope>NUCLEOTIDE SEQUENCE [LARGE SCALE GENOMIC DNA]</scope>
    <source>
        <strain evidence="8">Msb3</strain>
    </source>
</reference>
<dbReference type="Proteomes" id="UP000325811">
    <property type="component" value="Chromosome II"/>
</dbReference>
<accession>A0A5Q4ZNZ7</accession>
<dbReference type="AlphaFoldDB" id="A0A5Q4ZNZ7"/>
<dbReference type="PANTHER" id="PTHR43303">
    <property type="entry name" value="NADPH DEHYDROGENASE C23G7.10C-RELATED"/>
    <property type="match status" value="1"/>
</dbReference>
<evidence type="ECO:0000256" key="4">
    <source>
        <dbReference type="ARBA" id="ARBA00022857"/>
    </source>
</evidence>
<evidence type="ECO:0000313" key="8">
    <source>
        <dbReference type="Proteomes" id="UP000325811"/>
    </source>
</evidence>
<dbReference type="SUPFAM" id="SSF51395">
    <property type="entry name" value="FMN-linked oxidoreductases"/>
    <property type="match status" value="1"/>
</dbReference>
<dbReference type="InterPro" id="IPR001155">
    <property type="entry name" value="OxRdtase_FMN_N"/>
</dbReference>
<dbReference type="KEGG" id="pdio:PDMSB3_3329.1"/>
<gene>
    <name evidence="7" type="primary">namA</name>
    <name evidence="7" type="ORF">PDMSB3_3329</name>
</gene>
<keyword evidence="5 7" id="KW-0560">Oxidoreductase</keyword>
<dbReference type="InterPro" id="IPR044152">
    <property type="entry name" value="YqjM-like"/>
</dbReference>
<dbReference type="CDD" id="cd02932">
    <property type="entry name" value="OYE_YqiM_FMN"/>
    <property type="match status" value="1"/>
</dbReference>
<organism evidence="7 8">
    <name type="scientific">Paraburkholderia dioscoreae</name>
    <dbReference type="NCBI Taxonomy" id="2604047"/>
    <lineage>
        <taxon>Bacteria</taxon>
        <taxon>Pseudomonadati</taxon>
        <taxon>Pseudomonadota</taxon>
        <taxon>Betaproteobacteria</taxon>
        <taxon>Burkholderiales</taxon>
        <taxon>Burkholderiaceae</taxon>
        <taxon>Paraburkholderia</taxon>
    </lineage>
</organism>
<dbReference type="EC" id="1.6.99.1" evidence="7"/>
<dbReference type="GO" id="GO:0010181">
    <property type="term" value="F:FMN binding"/>
    <property type="evidence" value="ECO:0007669"/>
    <property type="project" value="InterPro"/>
</dbReference>
<evidence type="ECO:0000259" key="6">
    <source>
        <dbReference type="Pfam" id="PF00724"/>
    </source>
</evidence>
<dbReference type="Gene3D" id="3.20.20.70">
    <property type="entry name" value="Aldolase class I"/>
    <property type="match status" value="1"/>
</dbReference>
<keyword evidence="3" id="KW-0288">FMN</keyword>
<feature type="domain" description="NADH:flavin oxidoreductase/NADH oxidase N-terminal" evidence="6">
    <location>
        <begin position="5"/>
        <end position="345"/>
    </location>
</feature>
<keyword evidence="8" id="KW-1185">Reference proteome</keyword>
<dbReference type="GO" id="GO:0003959">
    <property type="term" value="F:NADPH dehydrogenase activity"/>
    <property type="evidence" value="ECO:0007669"/>
    <property type="project" value="UniProtKB-EC"/>
</dbReference>